<feature type="region of interest" description="Disordered" evidence="4">
    <location>
        <begin position="1"/>
        <end position="48"/>
    </location>
</feature>
<evidence type="ECO:0000256" key="2">
    <source>
        <dbReference type="ARBA" id="ARBA00023163"/>
    </source>
</evidence>
<evidence type="ECO:0000256" key="3">
    <source>
        <dbReference type="ARBA" id="ARBA00023170"/>
    </source>
</evidence>
<dbReference type="EMBL" id="KE675142">
    <property type="protein sequence ID" value="ERE75919.1"/>
    <property type="molecule type" value="Genomic_DNA"/>
</dbReference>
<keyword evidence="2" id="KW-0804">Transcription</keyword>
<accession>A0A061I9Y0</accession>
<evidence type="ECO:0000313" key="5">
    <source>
        <dbReference type="EMBL" id="ERE75919.1"/>
    </source>
</evidence>
<dbReference type="Gene3D" id="1.10.565.10">
    <property type="entry name" value="Retinoid X Receptor"/>
    <property type="match status" value="1"/>
</dbReference>
<evidence type="ECO:0000313" key="6">
    <source>
        <dbReference type="Proteomes" id="UP000030759"/>
    </source>
</evidence>
<protein>
    <submittedName>
        <fullName evidence="5">Photoreceptor-specific nuclear receptor</fullName>
    </submittedName>
</protein>
<organism evidence="5 6">
    <name type="scientific">Cricetulus griseus</name>
    <name type="common">Chinese hamster</name>
    <name type="synonym">Cricetulus barabensis griseus</name>
    <dbReference type="NCBI Taxonomy" id="10029"/>
    <lineage>
        <taxon>Eukaryota</taxon>
        <taxon>Metazoa</taxon>
        <taxon>Chordata</taxon>
        <taxon>Craniata</taxon>
        <taxon>Vertebrata</taxon>
        <taxon>Euteleostomi</taxon>
        <taxon>Mammalia</taxon>
        <taxon>Eutheria</taxon>
        <taxon>Euarchontoglires</taxon>
        <taxon>Glires</taxon>
        <taxon>Rodentia</taxon>
        <taxon>Myomorpha</taxon>
        <taxon>Muroidea</taxon>
        <taxon>Cricetidae</taxon>
        <taxon>Cricetinae</taxon>
        <taxon>Cricetulus</taxon>
    </lineage>
</organism>
<keyword evidence="1" id="KW-0805">Transcription regulation</keyword>
<dbReference type="AlphaFoldDB" id="A0A061I9Y0"/>
<keyword evidence="3 5" id="KW-0675">Receptor</keyword>
<dbReference type="Proteomes" id="UP000030759">
    <property type="component" value="Unassembled WGS sequence"/>
</dbReference>
<sequence length="173" mass="18783">VQNERQPRSMAQVHLDSMEAGSDPRPEPLVASPALAGPSPRGPTSSSAARAMGHHFMASLITAETCAKLEPEDAEENIDVTSNDPEFPASPCNLDGIHETSARLLFMAVKWAKNLPVFSSLPFRDQVHHIACLLELAKQSAVIEHRLPITSDLSVTPAFPHVEKFSEQAKISQ</sequence>
<evidence type="ECO:0000256" key="4">
    <source>
        <dbReference type="SAM" id="MobiDB-lite"/>
    </source>
</evidence>
<dbReference type="InterPro" id="IPR035500">
    <property type="entry name" value="NHR-like_dom_sf"/>
</dbReference>
<proteinExistence type="predicted"/>
<reference evidence="6" key="1">
    <citation type="journal article" date="2013" name="Nat. Biotechnol.">
        <title>Chinese hamster genome sequenced from sorted chromosomes.</title>
        <authorList>
            <person name="Brinkrolf K."/>
            <person name="Rupp O."/>
            <person name="Laux H."/>
            <person name="Kollin F."/>
            <person name="Ernst W."/>
            <person name="Linke B."/>
            <person name="Kofler R."/>
            <person name="Romand S."/>
            <person name="Hesse F."/>
            <person name="Budach W.E."/>
            <person name="Galosy S."/>
            <person name="Muller D."/>
            <person name="Noll T."/>
            <person name="Wienberg J."/>
            <person name="Jostock T."/>
            <person name="Leonard M."/>
            <person name="Grillari J."/>
            <person name="Tauch A."/>
            <person name="Goesmann A."/>
            <person name="Helk B."/>
            <person name="Mott J.E."/>
            <person name="Puhler A."/>
            <person name="Borth N."/>
        </authorList>
    </citation>
    <scope>NUCLEOTIDE SEQUENCE [LARGE SCALE GENOMIC DNA]</scope>
    <source>
        <strain evidence="6">17A/GY</strain>
    </source>
</reference>
<dbReference type="SUPFAM" id="SSF48508">
    <property type="entry name" value="Nuclear receptor ligand-binding domain"/>
    <property type="match status" value="1"/>
</dbReference>
<name>A0A061I9Y0_CRIGR</name>
<evidence type="ECO:0000256" key="1">
    <source>
        <dbReference type="ARBA" id="ARBA00023015"/>
    </source>
</evidence>
<feature type="non-terminal residue" evidence="5">
    <location>
        <position position="1"/>
    </location>
</feature>
<gene>
    <name evidence="5" type="ORF">H671_4g12265</name>
</gene>